<proteinExistence type="predicted"/>
<keyword evidence="2" id="KW-1185">Reference proteome</keyword>
<evidence type="ECO:0000313" key="1">
    <source>
        <dbReference type="EMBL" id="GAB1252999.1"/>
    </source>
</evidence>
<name>A0ABQ0E5I0_9BACT</name>
<organism evidence="1 2">
    <name type="scientific">Desulfovibrio falkowii</name>
    <dbReference type="NCBI Taxonomy" id="3136602"/>
    <lineage>
        <taxon>Bacteria</taxon>
        <taxon>Pseudomonadati</taxon>
        <taxon>Thermodesulfobacteriota</taxon>
        <taxon>Desulfovibrionia</taxon>
        <taxon>Desulfovibrionales</taxon>
        <taxon>Desulfovibrionaceae</taxon>
        <taxon>Desulfovibrio</taxon>
    </lineage>
</organism>
<accession>A0ABQ0E5I0</accession>
<reference evidence="1 2" key="1">
    <citation type="journal article" date="2025" name="Int. J. Syst. Evol. Microbiol.">
        <title>Desulfovibrio falkowii sp. nov., Porphyromonas miyakawae sp. nov., Mediterraneibacter flintii sp. nov. and Owariibacterium komagatae gen. nov., sp. nov., isolated from human faeces.</title>
        <authorList>
            <person name="Hamaguchi T."/>
            <person name="Ohara M."/>
            <person name="Hisatomi A."/>
            <person name="Sekiguchi K."/>
            <person name="Takeda J.I."/>
            <person name="Ueyama J."/>
            <person name="Ito M."/>
            <person name="Nishiwaki H."/>
            <person name="Ogi T."/>
            <person name="Hirayama M."/>
            <person name="Ohkuma M."/>
            <person name="Sakamoto M."/>
            <person name="Ohno K."/>
        </authorList>
    </citation>
    <scope>NUCLEOTIDE SEQUENCE [LARGE SCALE GENOMIC DNA]</scope>
    <source>
        <strain evidence="1 2">13CB8C</strain>
    </source>
</reference>
<dbReference type="Pfam" id="PF21983">
    <property type="entry name" value="NikA-like"/>
    <property type="match status" value="1"/>
</dbReference>
<evidence type="ECO:0000313" key="2">
    <source>
        <dbReference type="Proteomes" id="UP001628192"/>
    </source>
</evidence>
<protein>
    <submittedName>
        <fullName evidence="1">Conjugal transfer transcriptional regulator TraJ</fullName>
    </submittedName>
</protein>
<sequence>MRKKIKRTARLNAYVQPEEFTRVVQMSEQAGLSMSEFVRRVCLGQVVESKIDSRAVLDLLKINADLGRLGGLLKLWLTEPDQHATDVRKLLRDIMDAKDALVAKVDQL</sequence>
<gene>
    <name evidence="1" type="primary">traJ_1</name>
    <name evidence="1" type="ORF">Defa_04860</name>
</gene>
<dbReference type="InterPro" id="IPR053842">
    <property type="entry name" value="NikA-like"/>
</dbReference>
<dbReference type="Proteomes" id="UP001628192">
    <property type="component" value="Unassembled WGS sequence"/>
</dbReference>
<comment type="caution">
    <text evidence="1">The sequence shown here is derived from an EMBL/GenBank/DDBJ whole genome shotgun (WGS) entry which is preliminary data.</text>
</comment>
<dbReference type="EMBL" id="BAAFSG010000001">
    <property type="protein sequence ID" value="GAB1252999.1"/>
    <property type="molecule type" value="Genomic_DNA"/>
</dbReference>
<dbReference type="RefSeq" id="WP_407844075.1">
    <property type="nucleotide sequence ID" value="NZ_BAAFSG010000001.1"/>
</dbReference>